<dbReference type="GO" id="GO:0003677">
    <property type="term" value="F:DNA binding"/>
    <property type="evidence" value="ECO:0007669"/>
    <property type="project" value="UniProtKB-UniRule"/>
</dbReference>
<name>A0A445GAT0_GLYSO</name>
<dbReference type="InterPro" id="IPR008422">
    <property type="entry name" value="KN_HD"/>
</dbReference>
<dbReference type="Proteomes" id="UP000289340">
    <property type="component" value="Chromosome 17"/>
</dbReference>
<comment type="similarity">
    <text evidence="2">Belongs to the TALE/BELL homeobox family.</text>
</comment>
<dbReference type="GO" id="GO:0005634">
    <property type="term" value="C:nucleus"/>
    <property type="evidence" value="ECO:0007669"/>
    <property type="project" value="UniProtKB-SubCell"/>
</dbReference>
<sequence>MENNMYSARLDMAGRNSTGIDEIARHLAPKPLIHCYSFDLNNQNHIINGIPVLAGEQGEPANDVHVEGCFLNPASIADSNSFVTSQGKTIVGDASNQINNNDFQEHLVGGRPIASASLSAARIGLQANLESSEALPYSMCSLEALGPYLFNNWQGTSNPLPATFGDHHHAYDELSSIGKWNVNKILRAPEADGTEILAYSSIGSLVQNGWTSSNVANLANFAYNSPHCSNELSLSLARSPQTTGQCSEMSCSGASHSMNGTRSGLEQSSCSSKELCMRLGSNKHVQFSSAILGSRFLVGIQEILAQIATYSFENVEQINCSAAGVRAGGDKSASAFTPKRTVENNQNASMFGAHVEESPLEGLATESNKSQLLMLLQLVDNGYSQCLDEIHTVVSAFHAATELDPHMHAHFALQTISLLYKDLRERISNCILAMGPDFNSLCSEEEKEWSLETSFIQKQWALQQLKRKDQLWRPQRGLPERSVSVLRTWMFQNFLHPYPKDAEKHLLAVKSGLTRSQVSNWFINARVRLWKPMIEEMYAEMSRRKACRNEEGMEITQRTRISMKNQMLNIN</sequence>
<dbReference type="SMR" id="A0A445GAT0"/>
<keyword evidence="6" id="KW-0804">Transcription</keyword>
<dbReference type="CDD" id="cd00086">
    <property type="entry name" value="homeodomain"/>
    <property type="match status" value="1"/>
</dbReference>
<evidence type="ECO:0000313" key="14">
    <source>
        <dbReference type="Proteomes" id="UP000289340"/>
    </source>
</evidence>
<comment type="caution">
    <text evidence="11">The sequence shown here is derived from an EMBL/GenBank/DDBJ whole genome shotgun (WGS) entry which is preliminary data.</text>
</comment>
<feature type="domain" description="Homeobox" evidence="9">
    <location>
        <begin position="469"/>
        <end position="532"/>
    </location>
</feature>
<keyword evidence="7 8" id="KW-0539">Nucleus</keyword>
<accession>A0A445GAT0</accession>
<evidence type="ECO:0000256" key="8">
    <source>
        <dbReference type="PROSITE-ProRule" id="PRU00108"/>
    </source>
</evidence>
<dbReference type="Gramene" id="XM_028354299.1">
    <property type="protein sequence ID" value="XP_028210100.1"/>
    <property type="gene ID" value="LOC114393043"/>
</dbReference>
<dbReference type="EMBL" id="QZWG01000017">
    <property type="protein sequence ID" value="RZB58243.1"/>
    <property type="molecule type" value="Genomic_DNA"/>
</dbReference>
<dbReference type="GO" id="GO:0006355">
    <property type="term" value="P:regulation of DNA-templated transcription"/>
    <property type="evidence" value="ECO:0007669"/>
    <property type="project" value="InterPro"/>
</dbReference>
<dbReference type="InterPro" id="IPR050224">
    <property type="entry name" value="TALE_homeobox"/>
</dbReference>
<keyword evidence="4 8" id="KW-0238">DNA-binding</keyword>
<keyword evidence="5 8" id="KW-0371">Homeobox</keyword>
<comment type="subcellular location">
    <subcellularLocation>
        <location evidence="1 8">Nucleus</location>
    </subcellularLocation>
</comment>
<dbReference type="Gene3D" id="1.10.10.60">
    <property type="entry name" value="Homeodomain-like"/>
    <property type="match status" value="1"/>
</dbReference>
<dbReference type="Gramene" id="XM_028354300.1">
    <property type="protein sequence ID" value="XP_028210101.1"/>
    <property type="gene ID" value="LOC114393043"/>
</dbReference>
<evidence type="ECO:0000313" key="10">
    <source>
        <dbReference type="EMBL" id="RZB58240.1"/>
    </source>
</evidence>
<dbReference type="AlphaFoldDB" id="A0A445GAT0"/>
<evidence type="ECO:0000313" key="13">
    <source>
        <dbReference type="EMBL" id="RZB58243.1"/>
    </source>
</evidence>
<dbReference type="InterPro" id="IPR009057">
    <property type="entry name" value="Homeodomain-like_sf"/>
</dbReference>
<dbReference type="Gramene" id="XM_028354302.1">
    <property type="protein sequence ID" value="XP_028210103.1"/>
    <property type="gene ID" value="LOC114393043"/>
</dbReference>
<dbReference type="EMBL" id="QZWG01000017">
    <property type="protein sequence ID" value="RZB58240.1"/>
    <property type="molecule type" value="Genomic_DNA"/>
</dbReference>
<dbReference type="PROSITE" id="PS50071">
    <property type="entry name" value="HOMEOBOX_2"/>
    <property type="match status" value="1"/>
</dbReference>
<dbReference type="PANTHER" id="PTHR11850">
    <property type="entry name" value="HOMEOBOX PROTEIN TRANSCRIPTION FACTORS"/>
    <property type="match status" value="1"/>
</dbReference>
<evidence type="ECO:0000256" key="4">
    <source>
        <dbReference type="ARBA" id="ARBA00023125"/>
    </source>
</evidence>
<dbReference type="SMART" id="SM00389">
    <property type="entry name" value="HOX"/>
    <property type="match status" value="1"/>
</dbReference>
<keyword evidence="3" id="KW-0805">Transcription regulation</keyword>
<dbReference type="SMART" id="SM00574">
    <property type="entry name" value="POX"/>
    <property type="match status" value="1"/>
</dbReference>
<organism evidence="11 14">
    <name type="scientific">Glycine soja</name>
    <name type="common">Wild soybean</name>
    <dbReference type="NCBI Taxonomy" id="3848"/>
    <lineage>
        <taxon>Eukaryota</taxon>
        <taxon>Viridiplantae</taxon>
        <taxon>Streptophyta</taxon>
        <taxon>Embryophyta</taxon>
        <taxon>Tracheophyta</taxon>
        <taxon>Spermatophyta</taxon>
        <taxon>Magnoliopsida</taxon>
        <taxon>eudicotyledons</taxon>
        <taxon>Gunneridae</taxon>
        <taxon>Pentapetalae</taxon>
        <taxon>rosids</taxon>
        <taxon>fabids</taxon>
        <taxon>Fabales</taxon>
        <taxon>Fabaceae</taxon>
        <taxon>Papilionoideae</taxon>
        <taxon>50 kb inversion clade</taxon>
        <taxon>NPAAA clade</taxon>
        <taxon>indigoferoid/millettioid clade</taxon>
        <taxon>Phaseoleae</taxon>
        <taxon>Glycine</taxon>
        <taxon>Glycine subgen. Soja</taxon>
    </lineage>
</organism>
<dbReference type="Pfam" id="PF07526">
    <property type="entry name" value="POX"/>
    <property type="match status" value="1"/>
</dbReference>
<evidence type="ECO:0000313" key="11">
    <source>
        <dbReference type="EMBL" id="RZB58241.1"/>
    </source>
</evidence>
<proteinExistence type="inferred from homology"/>
<evidence type="ECO:0000256" key="2">
    <source>
        <dbReference type="ARBA" id="ARBA00006454"/>
    </source>
</evidence>
<evidence type="ECO:0000256" key="6">
    <source>
        <dbReference type="ARBA" id="ARBA00023163"/>
    </source>
</evidence>
<gene>
    <name evidence="11" type="ORF">D0Y65_046732</name>
</gene>
<evidence type="ECO:0000256" key="1">
    <source>
        <dbReference type="ARBA" id="ARBA00004123"/>
    </source>
</evidence>
<dbReference type="Pfam" id="PF05920">
    <property type="entry name" value="Homeobox_KN"/>
    <property type="match status" value="1"/>
</dbReference>
<reference evidence="11 14" key="1">
    <citation type="submission" date="2018-09" db="EMBL/GenBank/DDBJ databases">
        <title>A high-quality reference genome of wild soybean provides a powerful tool to mine soybean genomes.</title>
        <authorList>
            <person name="Xie M."/>
            <person name="Chung C.Y.L."/>
            <person name="Li M.-W."/>
            <person name="Wong F.-L."/>
            <person name="Chan T.-F."/>
            <person name="Lam H.-M."/>
        </authorList>
    </citation>
    <scope>NUCLEOTIDE SEQUENCE [LARGE SCALE GENOMIC DNA]</scope>
    <source>
        <strain evidence="14">cv. W05</strain>
        <tissue evidence="11">Hypocotyl of etiolated seedlings</tissue>
    </source>
</reference>
<dbReference type="EMBL" id="QZWG01000017">
    <property type="protein sequence ID" value="RZB58242.1"/>
    <property type="molecule type" value="Genomic_DNA"/>
</dbReference>
<evidence type="ECO:0000256" key="3">
    <source>
        <dbReference type="ARBA" id="ARBA00023015"/>
    </source>
</evidence>
<evidence type="ECO:0000259" key="9">
    <source>
        <dbReference type="PROSITE" id="PS50071"/>
    </source>
</evidence>
<keyword evidence="14" id="KW-1185">Reference proteome</keyword>
<feature type="DNA-binding region" description="Homeobox" evidence="8">
    <location>
        <begin position="471"/>
        <end position="533"/>
    </location>
</feature>
<dbReference type="InterPro" id="IPR001356">
    <property type="entry name" value="HD"/>
</dbReference>
<dbReference type="EMBL" id="QZWG01000017">
    <property type="protein sequence ID" value="RZB58241.1"/>
    <property type="molecule type" value="Genomic_DNA"/>
</dbReference>
<evidence type="ECO:0000256" key="5">
    <source>
        <dbReference type="ARBA" id="ARBA00023155"/>
    </source>
</evidence>
<protein>
    <submittedName>
        <fullName evidence="10">Homeobox protein ATH1 isoform A</fullName>
    </submittedName>
    <submittedName>
        <fullName evidence="11">Homeobox protein ATH1 isoform B</fullName>
    </submittedName>
    <submittedName>
        <fullName evidence="12">Homeobox protein ATH1 isoform C</fullName>
    </submittedName>
    <submittedName>
        <fullName evidence="13">Homeobox protein ATH1 isoform D</fullName>
    </submittedName>
</protein>
<evidence type="ECO:0000313" key="12">
    <source>
        <dbReference type="EMBL" id="RZB58242.1"/>
    </source>
</evidence>
<dbReference type="InterPro" id="IPR006563">
    <property type="entry name" value="POX_dom"/>
</dbReference>
<dbReference type="SUPFAM" id="SSF46689">
    <property type="entry name" value="Homeodomain-like"/>
    <property type="match status" value="1"/>
</dbReference>
<evidence type="ECO:0000256" key="7">
    <source>
        <dbReference type="ARBA" id="ARBA00023242"/>
    </source>
</evidence>
<dbReference type="Gramene" id="XM_028354301.1">
    <property type="protein sequence ID" value="XP_028210102.1"/>
    <property type="gene ID" value="LOC114393043"/>
</dbReference>